<evidence type="ECO:0000313" key="9">
    <source>
        <dbReference type="EMBL" id="OQO01311.1"/>
    </source>
</evidence>
<keyword evidence="6 8" id="KW-0472">Membrane</keyword>
<feature type="compositionally biased region" description="Basic and acidic residues" evidence="7">
    <location>
        <begin position="301"/>
        <end position="315"/>
    </location>
</feature>
<dbReference type="GO" id="GO:0006629">
    <property type="term" value="P:lipid metabolic process"/>
    <property type="evidence" value="ECO:0007669"/>
    <property type="project" value="UniProtKB-KW"/>
</dbReference>
<keyword evidence="5" id="KW-0443">Lipid metabolism</keyword>
<feature type="compositionally biased region" description="Polar residues" evidence="7">
    <location>
        <begin position="393"/>
        <end position="404"/>
    </location>
</feature>
<evidence type="ECO:0000256" key="4">
    <source>
        <dbReference type="ARBA" id="ARBA00022989"/>
    </source>
</evidence>
<name>A0A1V8SQP8_9PEZI</name>
<accession>A0A1V8SQP8</accession>
<dbReference type="Pfam" id="PF06775">
    <property type="entry name" value="Seipin"/>
    <property type="match status" value="1"/>
</dbReference>
<dbReference type="PANTHER" id="PTHR21212:SF0">
    <property type="entry name" value="SEIPIN"/>
    <property type="match status" value="1"/>
</dbReference>
<dbReference type="InParanoid" id="A0A1V8SQP8"/>
<proteinExistence type="predicted"/>
<keyword evidence="2 8" id="KW-0812">Transmembrane</keyword>
<keyword evidence="10" id="KW-1185">Reference proteome</keyword>
<dbReference type="InterPro" id="IPR009617">
    <property type="entry name" value="Seipin"/>
</dbReference>
<evidence type="ECO:0000256" key="1">
    <source>
        <dbReference type="ARBA" id="ARBA00004477"/>
    </source>
</evidence>
<reference evidence="10" key="1">
    <citation type="submission" date="2017-03" db="EMBL/GenBank/DDBJ databases">
        <title>Genomes of endolithic fungi from Antarctica.</title>
        <authorList>
            <person name="Coleine C."/>
            <person name="Masonjones S."/>
            <person name="Stajich J.E."/>
        </authorList>
    </citation>
    <scope>NUCLEOTIDE SEQUENCE [LARGE SCALE GENOMIC DNA]</scope>
    <source>
        <strain evidence="10">CCFEE 5527</strain>
    </source>
</reference>
<evidence type="ECO:0008006" key="11">
    <source>
        <dbReference type="Google" id="ProtNLM"/>
    </source>
</evidence>
<protein>
    <recommendedName>
        <fullName evidence="11">Seipin</fullName>
    </recommendedName>
</protein>
<keyword evidence="4 8" id="KW-1133">Transmembrane helix</keyword>
<comment type="subcellular location">
    <subcellularLocation>
        <location evidence="1">Endoplasmic reticulum membrane</location>
        <topology evidence="1">Multi-pass membrane protein</topology>
    </subcellularLocation>
</comment>
<evidence type="ECO:0000256" key="5">
    <source>
        <dbReference type="ARBA" id="ARBA00023098"/>
    </source>
</evidence>
<dbReference type="GO" id="GO:0140042">
    <property type="term" value="P:lipid droplet formation"/>
    <property type="evidence" value="ECO:0007669"/>
    <property type="project" value="UniProtKB-ARBA"/>
</dbReference>
<dbReference type="GO" id="GO:0005789">
    <property type="term" value="C:endoplasmic reticulum membrane"/>
    <property type="evidence" value="ECO:0007669"/>
    <property type="project" value="UniProtKB-SubCell"/>
</dbReference>
<evidence type="ECO:0000313" key="10">
    <source>
        <dbReference type="Proteomes" id="UP000192596"/>
    </source>
</evidence>
<dbReference type="PANTHER" id="PTHR21212">
    <property type="entry name" value="BERNARDINELLI-SEIP CONGENITAL LIPODYSTROPHY 2 HOMOLOG BSCL2 PROTEIN"/>
    <property type="match status" value="1"/>
</dbReference>
<keyword evidence="3" id="KW-0256">Endoplasmic reticulum</keyword>
<dbReference type="EMBL" id="NAJO01000031">
    <property type="protein sequence ID" value="OQO01311.1"/>
    <property type="molecule type" value="Genomic_DNA"/>
</dbReference>
<evidence type="ECO:0000256" key="2">
    <source>
        <dbReference type="ARBA" id="ARBA00022692"/>
    </source>
</evidence>
<dbReference type="AlphaFoldDB" id="A0A1V8SQP8"/>
<evidence type="ECO:0000256" key="8">
    <source>
        <dbReference type="SAM" id="Phobius"/>
    </source>
</evidence>
<evidence type="ECO:0000256" key="3">
    <source>
        <dbReference type="ARBA" id="ARBA00022824"/>
    </source>
</evidence>
<dbReference type="OrthoDB" id="3990054at2759"/>
<evidence type="ECO:0000256" key="7">
    <source>
        <dbReference type="SAM" id="MobiDB-lite"/>
    </source>
</evidence>
<dbReference type="STRING" id="1507870.A0A1V8SQP8"/>
<feature type="transmembrane region" description="Helical" evidence="8">
    <location>
        <begin position="46"/>
        <end position="68"/>
    </location>
</feature>
<feature type="transmembrane region" description="Helical" evidence="8">
    <location>
        <begin position="264"/>
        <end position="289"/>
    </location>
</feature>
<comment type="caution">
    <text evidence="9">The sequence shown here is derived from an EMBL/GenBank/DDBJ whole genome shotgun (WGS) entry which is preliminary data.</text>
</comment>
<feature type="region of interest" description="Disordered" evidence="7">
    <location>
        <begin position="299"/>
        <end position="331"/>
    </location>
</feature>
<organism evidence="9 10">
    <name type="scientific">Cryoendolithus antarcticus</name>
    <dbReference type="NCBI Taxonomy" id="1507870"/>
    <lineage>
        <taxon>Eukaryota</taxon>
        <taxon>Fungi</taxon>
        <taxon>Dikarya</taxon>
        <taxon>Ascomycota</taxon>
        <taxon>Pezizomycotina</taxon>
        <taxon>Dothideomycetes</taxon>
        <taxon>Dothideomycetidae</taxon>
        <taxon>Cladosporiales</taxon>
        <taxon>Cladosporiaceae</taxon>
        <taxon>Cryoendolithus</taxon>
    </lineage>
</organism>
<dbReference type="CDD" id="cd23995">
    <property type="entry name" value="Seipin_BSCL2_like"/>
    <property type="match status" value="1"/>
</dbReference>
<feature type="region of interest" description="Disordered" evidence="7">
    <location>
        <begin position="368"/>
        <end position="427"/>
    </location>
</feature>
<gene>
    <name evidence="9" type="ORF">B0A48_12864</name>
</gene>
<feature type="compositionally biased region" description="Acidic residues" evidence="7">
    <location>
        <begin position="377"/>
        <end position="387"/>
    </location>
</feature>
<dbReference type="Proteomes" id="UP000192596">
    <property type="component" value="Unassembled WGS sequence"/>
</dbReference>
<evidence type="ECO:0000256" key="6">
    <source>
        <dbReference type="ARBA" id="ARBA00023136"/>
    </source>
</evidence>
<sequence length="427" mass="47255">MALARPSKGETDDDEKGLIASTIDLALTPIRPFVSRPALRTYLKTFLLLSTALVLFAAACTAYATFYWNYVPALGFEREAWLQFDDVHGAFPGTGGERGGGDELFKATVTHPWAEVDLREEVASQQGYDVVVEVTLPRTQGNREAGNWMLDVSLLAFPTRKSGDSEILARSRRPAIMTYRSSPTELVHRLASLPRSLVSTQQSEAETLVLPIFDQVSFPKGSTNLPSTLRLELQSPRRLEIYSVLVKFRARFRGLRWLMYNHRILSAFIFISAFWGVEVVVAGIVWLLIASKLGGRSGITSDEKPERRGRVKHEQDDDDDDGVVGMSDTERQFPTLSSQAPLRYRAVKDEGPGVVKIEAEEEISAQDLRDALPVGVEADDEDEDADLFLDSGIGTSLESSNTRPGGSVRKRRSRDRGPPGPVGDGEW</sequence>